<evidence type="ECO:0000313" key="3">
    <source>
        <dbReference type="Proteomes" id="UP001169760"/>
    </source>
</evidence>
<feature type="transmembrane region" description="Helical" evidence="1">
    <location>
        <begin position="45"/>
        <end position="69"/>
    </location>
</feature>
<feature type="transmembrane region" description="Helical" evidence="1">
    <location>
        <begin position="20"/>
        <end position="39"/>
    </location>
</feature>
<evidence type="ECO:0000256" key="1">
    <source>
        <dbReference type="SAM" id="Phobius"/>
    </source>
</evidence>
<gene>
    <name evidence="2" type="ORF">Q4521_03560</name>
</gene>
<dbReference type="RefSeq" id="WP_303491029.1">
    <property type="nucleotide sequence ID" value="NZ_JAUOPB010000002.1"/>
</dbReference>
<comment type="caution">
    <text evidence="2">The sequence shown here is derived from an EMBL/GenBank/DDBJ whole genome shotgun (WGS) entry which is preliminary data.</text>
</comment>
<proteinExistence type="predicted"/>
<keyword evidence="1" id="KW-1133">Transmembrane helix</keyword>
<keyword evidence="1" id="KW-0812">Transmembrane</keyword>
<sequence length="255" mass="28819">MAGPQIIPEKVTSPFQLMAAWFVMLVLLSSVLLTAASRIEKPDWAAGYLVVFTSILVLLVIGCVTLMLTKFRPHLQDGKEYAQWLKDKGRYSSGIIIKETKPDNKASRFTQKISTRKHQLITNVDISVVNAYDSEEMISALKSNGFNADIYEPEREPYEDHSTQEGIWLGYRVSPEVAARVIHTAVKTWPHLKYVHLSNDGGDPPDYVHDQIFIGGSTSAAIRYGVNEWLPKDFEQLNESMTQKEFHAVVRSKYS</sequence>
<keyword evidence="1" id="KW-0472">Membrane</keyword>
<name>A0AAW7X4I8_9GAMM</name>
<dbReference type="EMBL" id="JAUOPB010000002">
    <property type="protein sequence ID" value="MDO6421541.1"/>
    <property type="molecule type" value="Genomic_DNA"/>
</dbReference>
<protein>
    <submittedName>
        <fullName evidence="2">Uncharacterized protein</fullName>
    </submittedName>
</protein>
<reference evidence="2" key="1">
    <citation type="submission" date="2023-07" db="EMBL/GenBank/DDBJ databases">
        <title>Genome content predicts the carbon catabolic preferences of heterotrophic bacteria.</title>
        <authorList>
            <person name="Gralka M."/>
        </authorList>
    </citation>
    <scope>NUCLEOTIDE SEQUENCE</scope>
    <source>
        <strain evidence="2">I3M17_2</strain>
    </source>
</reference>
<accession>A0AAW7X4I8</accession>
<dbReference type="AlphaFoldDB" id="A0AAW7X4I8"/>
<organism evidence="2 3">
    <name type="scientific">Saccharophagus degradans</name>
    <dbReference type="NCBI Taxonomy" id="86304"/>
    <lineage>
        <taxon>Bacteria</taxon>
        <taxon>Pseudomonadati</taxon>
        <taxon>Pseudomonadota</taxon>
        <taxon>Gammaproteobacteria</taxon>
        <taxon>Cellvibrionales</taxon>
        <taxon>Cellvibrionaceae</taxon>
        <taxon>Saccharophagus</taxon>
    </lineage>
</organism>
<evidence type="ECO:0000313" key="2">
    <source>
        <dbReference type="EMBL" id="MDO6421541.1"/>
    </source>
</evidence>
<dbReference type="Proteomes" id="UP001169760">
    <property type="component" value="Unassembled WGS sequence"/>
</dbReference>